<dbReference type="GO" id="GO:0070008">
    <property type="term" value="F:serine-type exopeptidase activity"/>
    <property type="evidence" value="ECO:0007669"/>
    <property type="project" value="InterPro"/>
</dbReference>
<keyword evidence="2" id="KW-0645">Protease</keyword>
<keyword evidence="7" id="KW-1185">Reference proteome</keyword>
<accession>A0A4Y9YV11</accession>
<gene>
    <name evidence="6" type="ORF">EVG20_g5021</name>
</gene>
<dbReference type="SUPFAM" id="SSF53474">
    <property type="entry name" value="alpha/beta-Hydrolases"/>
    <property type="match status" value="1"/>
</dbReference>
<comment type="caution">
    <text evidence="6">The sequence shown here is derived from an EMBL/GenBank/DDBJ whole genome shotgun (WGS) entry which is preliminary data.</text>
</comment>
<sequence>MFEKASAQPQLSFFSPSNTQVKTGFRKMLPVLPALLLLAATYVSARLPDGRAHANIQPMPVMEPLKLTYNNVQHFKTGEALPSLDSVYYFNQLIDHNNPSLGTFSQRYWLSREYYEPGGPMVLFTPGESNADEFTGYLTNMSMTGLIAQQEHGVTIVLEHRFFGYSNPYPDLSVASLKYLTVQQGIDDLAYFAKTVKLPMPGGDRVSPDKAPWVLVGGSYSGALTRNKPDVFWAGYASSAVVESIVDFWQYYDVIRQSMPQNCSADVQAVVQHFDQVFNSGNQSAIYALKDTFGMADVEHLDDAVGALRNNLWDWQKLNPYSGQDAAFYQFCDALEVKNGKRAPAAGWGVDYAVKAWGSYFKNTYMHSLCGDYDAGSCFDTYGTPYIDTSVDQWSRSWQWMVCNEMGFLQDSAPAGTPTLVSRLIQPQNTEEASVPPFALTILLMSMLAFLQRYCARQFPEAFSSPPVPNVQKTNAAYQGWDVKSDRLFFANGKRDPWRDVTVSSDFHTVASTARQPIVMGNGFHTSDLLTDSGYVDPSIASLQKQGLAYMHTWLGEWKNRSHGGKQDAAAVVDVDAGRVPGRFVARSEWAS</sequence>
<dbReference type="GO" id="GO:0006508">
    <property type="term" value="P:proteolysis"/>
    <property type="evidence" value="ECO:0007669"/>
    <property type="project" value="UniProtKB-KW"/>
</dbReference>
<dbReference type="Pfam" id="PF05577">
    <property type="entry name" value="Peptidase_S28"/>
    <property type="match status" value="1"/>
</dbReference>
<dbReference type="PANTHER" id="PTHR11010:SF23">
    <property type="entry name" value="SERINE PEPTIDASE"/>
    <property type="match status" value="1"/>
</dbReference>
<evidence type="ECO:0000256" key="5">
    <source>
        <dbReference type="ARBA" id="ARBA00023180"/>
    </source>
</evidence>
<keyword evidence="5" id="KW-0325">Glycoprotein</keyword>
<evidence type="ECO:0000256" key="4">
    <source>
        <dbReference type="ARBA" id="ARBA00022801"/>
    </source>
</evidence>
<proteinExistence type="inferred from homology"/>
<evidence type="ECO:0000256" key="1">
    <source>
        <dbReference type="ARBA" id="ARBA00011079"/>
    </source>
</evidence>
<dbReference type="Proteomes" id="UP000298327">
    <property type="component" value="Unassembled WGS sequence"/>
</dbReference>
<reference evidence="6 7" key="1">
    <citation type="submission" date="2019-02" db="EMBL/GenBank/DDBJ databases">
        <title>Genome sequencing of the rare red list fungi Dentipellis fragilis.</title>
        <authorList>
            <person name="Buettner E."/>
            <person name="Kellner H."/>
        </authorList>
    </citation>
    <scope>NUCLEOTIDE SEQUENCE [LARGE SCALE GENOMIC DNA]</scope>
    <source>
        <strain evidence="6 7">DSM 105465</strain>
    </source>
</reference>
<comment type="similarity">
    <text evidence="1">Belongs to the peptidase S28 family.</text>
</comment>
<dbReference type="InterPro" id="IPR029058">
    <property type="entry name" value="AB_hydrolase_fold"/>
</dbReference>
<evidence type="ECO:0000256" key="2">
    <source>
        <dbReference type="ARBA" id="ARBA00022670"/>
    </source>
</evidence>
<dbReference type="Gene3D" id="3.40.50.1820">
    <property type="entry name" value="alpha/beta hydrolase"/>
    <property type="match status" value="2"/>
</dbReference>
<dbReference type="GO" id="GO:0008239">
    <property type="term" value="F:dipeptidyl-peptidase activity"/>
    <property type="evidence" value="ECO:0007669"/>
    <property type="project" value="TreeGrafter"/>
</dbReference>
<organism evidence="6 7">
    <name type="scientific">Dentipellis fragilis</name>
    <dbReference type="NCBI Taxonomy" id="205917"/>
    <lineage>
        <taxon>Eukaryota</taxon>
        <taxon>Fungi</taxon>
        <taxon>Dikarya</taxon>
        <taxon>Basidiomycota</taxon>
        <taxon>Agaricomycotina</taxon>
        <taxon>Agaricomycetes</taxon>
        <taxon>Russulales</taxon>
        <taxon>Hericiaceae</taxon>
        <taxon>Dentipellis</taxon>
    </lineage>
</organism>
<dbReference type="InterPro" id="IPR008758">
    <property type="entry name" value="Peptidase_S28"/>
</dbReference>
<dbReference type="OrthoDB" id="1735038at2759"/>
<evidence type="ECO:0000313" key="7">
    <source>
        <dbReference type="Proteomes" id="UP000298327"/>
    </source>
</evidence>
<evidence type="ECO:0000256" key="3">
    <source>
        <dbReference type="ARBA" id="ARBA00022729"/>
    </source>
</evidence>
<keyword evidence="3" id="KW-0732">Signal</keyword>
<dbReference type="EMBL" id="SEOQ01000281">
    <property type="protein sequence ID" value="TFY66062.1"/>
    <property type="molecule type" value="Genomic_DNA"/>
</dbReference>
<name>A0A4Y9YV11_9AGAM</name>
<dbReference type="AlphaFoldDB" id="A0A4Y9YV11"/>
<keyword evidence="4" id="KW-0378">Hydrolase</keyword>
<evidence type="ECO:0008006" key="8">
    <source>
        <dbReference type="Google" id="ProtNLM"/>
    </source>
</evidence>
<evidence type="ECO:0000313" key="6">
    <source>
        <dbReference type="EMBL" id="TFY66062.1"/>
    </source>
</evidence>
<protein>
    <recommendedName>
        <fullName evidence="8">Peptidase S28</fullName>
    </recommendedName>
</protein>
<dbReference type="PANTHER" id="PTHR11010">
    <property type="entry name" value="PROTEASE S28 PRO-X CARBOXYPEPTIDASE-RELATED"/>
    <property type="match status" value="1"/>
</dbReference>